<accession>A0A1S7LGP5</accession>
<proteinExistence type="predicted"/>
<evidence type="ECO:0000313" key="1">
    <source>
        <dbReference type="EMBL" id="CRH06120.1"/>
    </source>
</evidence>
<organism evidence="1">
    <name type="scientific">Magnetococcus massalia (strain MO-1)</name>
    <dbReference type="NCBI Taxonomy" id="451514"/>
    <lineage>
        <taxon>Bacteria</taxon>
        <taxon>Pseudomonadati</taxon>
        <taxon>Pseudomonadota</taxon>
        <taxon>Magnetococcia</taxon>
        <taxon>Magnetococcales</taxon>
        <taxon>Magnetococcaceae</taxon>
        <taxon>Magnetococcus</taxon>
    </lineage>
</organism>
<reference evidence="1" key="1">
    <citation type="submission" date="2015-04" db="EMBL/GenBank/DDBJ databases">
        <authorList>
            <person name="Syromyatnikov M.Y."/>
            <person name="Popov V.N."/>
        </authorList>
    </citation>
    <scope>NUCLEOTIDE SEQUENCE</scope>
    <source>
        <strain evidence="1">MO-1</strain>
    </source>
</reference>
<name>A0A1S7LGP5_MAGMO</name>
<sequence>MAITSAIICPWSIGQEHALNASYTIVTGQQVTAAWSFHAEQGLAAPYSLALNRTLQAGWSIQVSRAVGDTQSLMASRQLEASYDFLPPTITFAHSLPLLLSTSIKIAQPLHIQGGFVPSVAAKMVATVQPLHASLPMSFTSSVQLQANAIALKSSATIPFSFASRMDKGNRQMRFSASVPFGIEGSLTSNDKQMGIAGSFSISATSISLVADSRQLSAELGLAFQTHGHISYAPFSRQITSSYAVLFPAKRALSAGYRCGSFIERGVTASWAIQMDRSFHGGWTIGQFVHPNTVTATWKIRVGRKLEAAYGAPVDRSLSAPYHGSISRSLSSEHALMGLISGSLQSPWSSTAPVETSITALHQLLVRDPVSRAHICWWDLLADQPPVQASLAIRAIHFGLPL</sequence>
<gene>
    <name evidence="1" type="ORF">MAGMO_1947</name>
</gene>
<dbReference type="AlphaFoldDB" id="A0A1S7LGP5"/>
<dbReference type="EMBL" id="LO017727">
    <property type="protein sequence ID" value="CRH06120.1"/>
    <property type="molecule type" value="Genomic_DNA"/>
</dbReference>
<protein>
    <submittedName>
        <fullName evidence="1">Uncharacterized protein</fullName>
    </submittedName>
</protein>